<reference evidence="1 2" key="1">
    <citation type="submission" date="2015-09" db="EMBL/GenBank/DDBJ databases">
        <title>Draft genome of the parasitic nematode Teladorsagia circumcincta isolate WARC Sus (inbred).</title>
        <authorList>
            <person name="Mitreva M."/>
        </authorList>
    </citation>
    <scope>NUCLEOTIDE SEQUENCE [LARGE SCALE GENOMIC DNA]</scope>
    <source>
        <strain evidence="1 2">S</strain>
    </source>
</reference>
<feature type="non-terminal residue" evidence="1">
    <location>
        <position position="215"/>
    </location>
</feature>
<evidence type="ECO:0000313" key="1">
    <source>
        <dbReference type="EMBL" id="PIO63197.1"/>
    </source>
</evidence>
<name>A0A2G9TZ43_TELCI</name>
<sequence>MTKAFDSKDELKFVTSVWNSLLHYAQGRITEDEASNQIVDEWSRLADWLKKDLLRNYEPMKIISDYVALRTGSRGGRGNSSDLEQVKKALEGLKNIVSDWTQPSGVTEFTGVTAAIQNLLDVETKWWTSDDFKQIAEAFRDAISALTKAAITKESAENLIHIVEHFCRILDLKGFPNMSTMNDRLQSLVGSGKDGNDLVKELSKIIKNVVRSTKN</sequence>
<gene>
    <name evidence="1" type="ORF">TELCIR_15216</name>
</gene>
<proteinExistence type="predicted"/>
<protein>
    <submittedName>
        <fullName evidence="1">Uncharacterized protein</fullName>
    </submittedName>
</protein>
<dbReference type="AlphaFoldDB" id="A0A2G9TZ43"/>
<evidence type="ECO:0000313" key="2">
    <source>
        <dbReference type="Proteomes" id="UP000230423"/>
    </source>
</evidence>
<dbReference type="EMBL" id="KZ351180">
    <property type="protein sequence ID" value="PIO63197.1"/>
    <property type="molecule type" value="Genomic_DNA"/>
</dbReference>
<organism evidence="1 2">
    <name type="scientific">Teladorsagia circumcincta</name>
    <name type="common">Brown stomach worm</name>
    <name type="synonym">Ostertagia circumcincta</name>
    <dbReference type="NCBI Taxonomy" id="45464"/>
    <lineage>
        <taxon>Eukaryota</taxon>
        <taxon>Metazoa</taxon>
        <taxon>Ecdysozoa</taxon>
        <taxon>Nematoda</taxon>
        <taxon>Chromadorea</taxon>
        <taxon>Rhabditida</taxon>
        <taxon>Rhabditina</taxon>
        <taxon>Rhabditomorpha</taxon>
        <taxon>Strongyloidea</taxon>
        <taxon>Trichostrongylidae</taxon>
        <taxon>Teladorsagia</taxon>
    </lineage>
</organism>
<dbReference type="Proteomes" id="UP000230423">
    <property type="component" value="Unassembled WGS sequence"/>
</dbReference>
<accession>A0A2G9TZ43</accession>
<keyword evidence="2" id="KW-1185">Reference proteome</keyword>